<dbReference type="EMBL" id="UOFV01000196">
    <property type="protein sequence ID" value="VAX00039.1"/>
    <property type="molecule type" value="Genomic_DNA"/>
</dbReference>
<feature type="domain" description="Ice-binding protein C-terminal" evidence="2">
    <location>
        <begin position="77"/>
        <end position="96"/>
    </location>
</feature>
<reference evidence="3" key="1">
    <citation type="submission" date="2018-06" db="EMBL/GenBank/DDBJ databases">
        <authorList>
            <person name="Zhirakovskaya E."/>
        </authorList>
    </citation>
    <scope>NUCLEOTIDE SEQUENCE</scope>
</reference>
<dbReference type="InterPro" id="IPR013424">
    <property type="entry name" value="Ice-binding_C"/>
</dbReference>
<name>A0A3B1A2Q7_9ZZZZ</name>
<keyword evidence="1" id="KW-0472">Membrane</keyword>
<evidence type="ECO:0000313" key="3">
    <source>
        <dbReference type="EMBL" id="VAX00039.1"/>
    </source>
</evidence>
<evidence type="ECO:0000259" key="2">
    <source>
        <dbReference type="Pfam" id="PF07589"/>
    </source>
</evidence>
<feature type="transmembrane region" description="Helical" evidence="1">
    <location>
        <begin position="82"/>
        <end position="99"/>
    </location>
</feature>
<sequence length="106" mass="10878">SSPFSTVSPLWTIAGFSFDLETVTEGPTGPGVDLALSGTGTLMRAGYDNTTYNWAYSGNAIAGTLQVFSSASAPTTSVPEPGSLALLGLGLVGFAVTGYKRRRAQV</sequence>
<protein>
    <recommendedName>
        <fullName evidence="2">Ice-binding protein C-terminal domain-containing protein</fullName>
    </recommendedName>
</protein>
<dbReference type="AlphaFoldDB" id="A0A3B1A2Q7"/>
<feature type="non-terminal residue" evidence="3">
    <location>
        <position position="1"/>
    </location>
</feature>
<accession>A0A3B1A2Q7</accession>
<keyword evidence="1" id="KW-1133">Transmembrane helix</keyword>
<proteinExistence type="predicted"/>
<organism evidence="3">
    <name type="scientific">hydrothermal vent metagenome</name>
    <dbReference type="NCBI Taxonomy" id="652676"/>
    <lineage>
        <taxon>unclassified sequences</taxon>
        <taxon>metagenomes</taxon>
        <taxon>ecological metagenomes</taxon>
    </lineage>
</organism>
<dbReference type="Pfam" id="PF07589">
    <property type="entry name" value="PEP-CTERM"/>
    <property type="match status" value="1"/>
</dbReference>
<evidence type="ECO:0000256" key="1">
    <source>
        <dbReference type="SAM" id="Phobius"/>
    </source>
</evidence>
<dbReference type="NCBIfam" id="TIGR02595">
    <property type="entry name" value="PEP_CTERM"/>
    <property type="match status" value="1"/>
</dbReference>
<gene>
    <name evidence="3" type="ORF">MNBD_GAMMA19-406</name>
</gene>
<keyword evidence="1" id="KW-0812">Transmembrane</keyword>